<proteinExistence type="predicted"/>
<accession>A0A2T0ZRV0</accession>
<dbReference type="SUPFAM" id="SSF53254">
    <property type="entry name" value="Phosphoglycerate mutase-like"/>
    <property type="match status" value="1"/>
</dbReference>
<dbReference type="GO" id="GO:0005737">
    <property type="term" value="C:cytoplasm"/>
    <property type="evidence" value="ECO:0007669"/>
    <property type="project" value="TreeGrafter"/>
</dbReference>
<sequence>MRTLVHLVRHGEVFNPHDILYGRLPGYHLSDTGKQMAQVLGEHFRGMDVTYLVSSPLDRARETSAPIADALGLDVATDRRLIEAENQFEGTRFKFRKDGALRNVANWRKLVNPFRPSWGEPYAEIASRMNAAINDAYEKARGHEAVCVSHQLPIWTARQAIEGNRLWHDPRARQCAVASVTTIEFDDGKITGIGYATPWGATKDSVPGA</sequence>
<dbReference type="InterPro" id="IPR013078">
    <property type="entry name" value="His_Pase_superF_clade-1"/>
</dbReference>
<dbReference type="Pfam" id="PF00300">
    <property type="entry name" value="His_Phos_1"/>
    <property type="match status" value="1"/>
</dbReference>
<dbReference type="InterPro" id="IPR050275">
    <property type="entry name" value="PGM_Phosphatase"/>
</dbReference>
<dbReference type="GO" id="GO:0016791">
    <property type="term" value="F:phosphatase activity"/>
    <property type="evidence" value="ECO:0007669"/>
    <property type="project" value="TreeGrafter"/>
</dbReference>
<evidence type="ECO:0000313" key="1">
    <source>
        <dbReference type="EMBL" id="PRZ39080.1"/>
    </source>
</evidence>
<dbReference type="Gene3D" id="3.40.50.1240">
    <property type="entry name" value="Phosphoglycerate mutase-like"/>
    <property type="match status" value="1"/>
</dbReference>
<gene>
    <name evidence="1" type="ORF">CLV47_11926</name>
</gene>
<dbReference type="EMBL" id="PVUE01000019">
    <property type="protein sequence ID" value="PRZ39080.1"/>
    <property type="molecule type" value="Genomic_DNA"/>
</dbReference>
<dbReference type="AlphaFoldDB" id="A0A2T0ZRV0"/>
<reference evidence="1 2" key="1">
    <citation type="submission" date="2018-03" db="EMBL/GenBank/DDBJ databases">
        <title>Genomic Encyclopedia of Archaeal and Bacterial Type Strains, Phase II (KMG-II): from individual species to whole genera.</title>
        <authorList>
            <person name="Goeker M."/>
        </authorList>
    </citation>
    <scope>NUCLEOTIDE SEQUENCE [LARGE SCALE GENOMIC DNA]</scope>
    <source>
        <strain evidence="1 2">DSM 100065</strain>
    </source>
</reference>
<dbReference type="PANTHER" id="PTHR48100:SF51">
    <property type="entry name" value="PHOSPHOGLYCERATE MUTASE"/>
    <property type="match status" value="1"/>
</dbReference>
<organism evidence="1 2">
    <name type="scientific">Antricoccus suffuscus</name>
    <dbReference type="NCBI Taxonomy" id="1629062"/>
    <lineage>
        <taxon>Bacteria</taxon>
        <taxon>Bacillati</taxon>
        <taxon>Actinomycetota</taxon>
        <taxon>Actinomycetes</taxon>
        <taxon>Geodermatophilales</taxon>
        <taxon>Antricoccaceae</taxon>
        <taxon>Antricoccus</taxon>
    </lineage>
</organism>
<dbReference type="InterPro" id="IPR029033">
    <property type="entry name" value="His_PPase_superfam"/>
</dbReference>
<dbReference type="PANTHER" id="PTHR48100">
    <property type="entry name" value="BROAD-SPECIFICITY PHOSPHATASE YOR283W-RELATED"/>
    <property type="match status" value="1"/>
</dbReference>
<dbReference type="OrthoDB" id="3215466at2"/>
<dbReference type="SMART" id="SM00855">
    <property type="entry name" value="PGAM"/>
    <property type="match status" value="1"/>
</dbReference>
<dbReference type="CDD" id="cd07067">
    <property type="entry name" value="HP_PGM_like"/>
    <property type="match status" value="1"/>
</dbReference>
<protein>
    <submittedName>
        <fullName evidence="1">Broad specificity phosphatase PhoE</fullName>
    </submittedName>
</protein>
<comment type="caution">
    <text evidence="1">The sequence shown here is derived from an EMBL/GenBank/DDBJ whole genome shotgun (WGS) entry which is preliminary data.</text>
</comment>
<dbReference type="RefSeq" id="WP_106350482.1">
    <property type="nucleotide sequence ID" value="NZ_PVUE01000019.1"/>
</dbReference>
<dbReference type="Proteomes" id="UP000237752">
    <property type="component" value="Unassembled WGS sequence"/>
</dbReference>
<evidence type="ECO:0000313" key="2">
    <source>
        <dbReference type="Proteomes" id="UP000237752"/>
    </source>
</evidence>
<keyword evidence="2" id="KW-1185">Reference proteome</keyword>
<name>A0A2T0ZRV0_9ACTN</name>